<evidence type="ECO:0000313" key="2">
    <source>
        <dbReference type="Proteomes" id="UP000887540"/>
    </source>
</evidence>
<feature type="domain" description="DUF659" evidence="1">
    <location>
        <begin position="97"/>
        <end position="209"/>
    </location>
</feature>
<organism evidence="2 3">
    <name type="scientific">Acrobeloides nanus</name>
    <dbReference type="NCBI Taxonomy" id="290746"/>
    <lineage>
        <taxon>Eukaryota</taxon>
        <taxon>Metazoa</taxon>
        <taxon>Ecdysozoa</taxon>
        <taxon>Nematoda</taxon>
        <taxon>Chromadorea</taxon>
        <taxon>Rhabditida</taxon>
        <taxon>Tylenchina</taxon>
        <taxon>Cephalobomorpha</taxon>
        <taxon>Cephaloboidea</taxon>
        <taxon>Cephalobidae</taxon>
        <taxon>Acrobeloides</taxon>
    </lineage>
</organism>
<dbReference type="InterPro" id="IPR007021">
    <property type="entry name" value="DUF659"/>
</dbReference>
<dbReference type="Proteomes" id="UP000887540">
    <property type="component" value="Unplaced"/>
</dbReference>
<dbReference type="PANTHER" id="PTHR32166">
    <property type="entry name" value="OSJNBA0013A04.12 PROTEIN"/>
    <property type="match status" value="1"/>
</dbReference>
<dbReference type="AlphaFoldDB" id="A0A914CF95"/>
<evidence type="ECO:0000259" key="1">
    <source>
        <dbReference type="Pfam" id="PF04937"/>
    </source>
</evidence>
<name>A0A914CF95_9BILA</name>
<proteinExistence type="predicted"/>
<reference evidence="3" key="1">
    <citation type="submission" date="2022-11" db="UniProtKB">
        <authorList>
            <consortium name="WormBaseParasite"/>
        </authorList>
    </citation>
    <scope>IDENTIFICATION</scope>
</reference>
<evidence type="ECO:0000313" key="3">
    <source>
        <dbReference type="WBParaSite" id="ACRNAN_scaffold1011.g26994.t1"/>
    </source>
</evidence>
<dbReference type="InterPro" id="IPR012337">
    <property type="entry name" value="RNaseH-like_sf"/>
</dbReference>
<sequence>MQCKQVPQPVKNYVQGQLNDTPKRIKIVNSDTSDNEIPNQESTFIEQINEDEKHALDIKLTEAVVTGSLSHSFLENSAFKTFLASLNPFYKPPNRKIMSEKLVPELYQETEMVVNSEVRRANFVALSCDGWKDRRKRAIVNVIVHCPLPLLYRSIDTGLNAHTDIIEEIGARKVIAIVSDHASNMKNAWSLLLAEYQWLITSGCKSHPLMSCWYYVKKLLFFFRRTPRGLLEDAQMILYGQKYPLEMPSDIRWGTNHKLLAAVIQSRGAINQVLNDRRIQEKARLKPKATELFQKLSAPINAQKLIEIECVLRPLTNVLKMIEGDEVNSAEAYIMVMNVLVLALSDAENMTSFDQNIREEVKEIIHQRMEFGSAPVFYLSKLLDPRDKGRSLDESMIEAGIKTLVEKILKHPLFACDEAKCIPITSASNERNWSVRGNIQTPLRNRMSTEIASMETYVKYNLKKIRRVQEGTSHPIETFYVEQNDAPANDENDYEFFVIEDDEEFSDEE</sequence>
<accession>A0A914CF95</accession>
<keyword evidence="2" id="KW-1185">Reference proteome</keyword>
<dbReference type="SUPFAM" id="SSF53098">
    <property type="entry name" value="Ribonuclease H-like"/>
    <property type="match status" value="1"/>
</dbReference>
<dbReference type="PANTHER" id="PTHR32166:SF123">
    <property type="entry name" value="BED-TYPE DOMAIN-CONTAINING PROTEIN"/>
    <property type="match status" value="1"/>
</dbReference>
<dbReference type="Pfam" id="PF04937">
    <property type="entry name" value="DUF659"/>
    <property type="match status" value="1"/>
</dbReference>
<dbReference type="WBParaSite" id="ACRNAN_scaffold1011.g26994.t1">
    <property type="protein sequence ID" value="ACRNAN_scaffold1011.g26994.t1"/>
    <property type="gene ID" value="ACRNAN_scaffold1011.g26994"/>
</dbReference>
<protein>
    <submittedName>
        <fullName evidence="3">DUF659 domain-containing protein</fullName>
    </submittedName>
</protein>